<dbReference type="PANTHER" id="PTHR43130:SF3">
    <property type="entry name" value="HTH-TYPE TRANSCRIPTIONAL REGULATOR RV1931C"/>
    <property type="match status" value="1"/>
</dbReference>
<evidence type="ECO:0000313" key="5">
    <source>
        <dbReference type="Proteomes" id="UP000005808"/>
    </source>
</evidence>
<dbReference type="PROSITE" id="PS01124">
    <property type="entry name" value="HTH_ARAC_FAMILY_2"/>
    <property type="match status" value="1"/>
</dbReference>
<dbReference type="CDD" id="cd03137">
    <property type="entry name" value="GATase1_AraC_1"/>
    <property type="match status" value="1"/>
</dbReference>
<proteinExistence type="predicted"/>
<name>H1S1N3_9BURK</name>
<organism evidence="4 5">
    <name type="scientific">Cupriavidus basilensis OR16</name>
    <dbReference type="NCBI Taxonomy" id="1127483"/>
    <lineage>
        <taxon>Bacteria</taxon>
        <taxon>Pseudomonadati</taxon>
        <taxon>Pseudomonadota</taxon>
        <taxon>Betaproteobacteria</taxon>
        <taxon>Burkholderiales</taxon>
        <taxon>Burkholderiaceae</taxon>
        <taxon>Cupriavidus</taxon>
    </lineage>
</organism>
<gene>
    <name evidence="4" type="ORF">OR16_07871</name>
</gene>
<dbReference type="SMART" id="SM00342">
    <property type="entry name" value="HTH_ARAC"/>
    <property type="match status" value="1"/>
</dbReference>
<evidence type="ECO:0000313" key="4">
    <source>
        <dbReference type="EMBL" id="EHP43608.1"/>
    </source>
</evidence>
<keyword evidence="1" id="KW-0805">Transcription regulation</keyword>
<comment type="caution">
    <text evidence="4">The sequence shown here is derived from an EMBL/GenBank/DDBJ whole genome shotgun (WGS) entry which is preliminary data.</text>
</comment>
<dbReference type="SUPFAM" id="SSF52317">
    <property type="entry name" value="Class I glutamine amidotransferase-like"/>
    <property type="match status" value="1"/>
</dbReference>
<protein>
    <submittedName>
        <fullName evidence="4">Transcriptional regulator, AraC-family protein</fullName>
    </submittedName>
</protein>
<dbReference type="InterPro" id="IPR002818">
    <property type="entry name" value="DJ-1/PfpI"/>
</dbReference>
<sequence length="362" mass="39348">MICGNRIYTFAPGSPSMPPPIPLPGDPPRIVVLVAPDPAQELDVTGPSAVFGHANRLPGRASPAYDIRIASVRDDSLVHTESGIRLLADAPYHRIGTMLPGPIDTLLIAGGSGHAAAADDARLIGWIREQAPRVRRLGAVCTGAFVLARTGLLDSHRATTHWRHAARLAERHPLVEVDPDPIWIRAGDLYTSAGVTAGMDLALALVEDDLGHAASLAVARELVLFLRRPGSQAQFSTLLQAQSAQSPELRELQGWMAEHLARDLSVQVLAERVAMSPRNFARVFARQVGETPARYVERLRVEAVRRMLEDDGRRLDGIARATGFANADVMRQALQHHVQTTPERYRAAFRAKPEVPGKDLSP</sequence>
<dbReference type="Gene3D" id="1.10.10.60">
    <property type="entry name" value="Homeodomain-like"/>
    <property type="match status" value="1"/>
</dbReference>
<dbReference type="InterPro" id="IPR029062">
    <property type="entry name" value="Class_I_gatase-like"/>
</dbReference>
<dbReference type="PATRIC" id="fig|1127483.3.peg.1578"/>
<dbReference type="InterPro" id="IPR018060">
    <property type="entry name" value="HTH_AraC"/>
</dbReference>
<accession>H1S1N3</accession>
<dbReference type="PANTHER" id="PTHR43130">
    <property type="entry name" value="ARAC-FAMILY TRANSCRIPTIONAL REGULATOR"/>
    <property type="match status" value="1"/>
</dbReference>
<keyword evidence="2" id="KW-0804">Transcription</keyword>
<dbReference type="SUPFAM" id="SSF46689">
    <property type="entry name" value="Homeodomain-like"/>
    <property type="match status" value="2"/>
</dbReference>
<dbReference type="Pfam" id="PF01965">
    <property type="entry name" value="DJ-1_PfpI"/>
    <property type="match status" value="1"/>
</dbReference>
<evidence type="ECO:0000256" key="1">
    <source>
        <dbReference type="ARBA" id="ARBA00023015"/>
    </source>
</evidence>
<dbReference type="Proteomes" id="UP000005808">
    <property type="component" value="Unassembled WGS sequence"/>
</dbReference>
<evidence type="ECO:0000259" key="3">
    <source>
        <dbReference type="PROSITE" id="PS01124"/>
    </source>
</evidence>
<dbReference type="AlphaFoldDB" id="H1S1N3"/>
<evidence type="ECO:0000256" key="2">
    <source>
        <dbReference type="ARBA" id="ARBA00023163"/>
    </source>
</evidence>
<dbReference type="Pfam" id="PF12833">
    <property type="entry name" value="HTH_18"/>
    <property type="match status" value="1"/>
</dbReference>
<dbReference type="InterPro" id="IPR052158">
    <property type="entry name" value="INH-QAR"/>
</dbReference>
<dbReference type="EMBL" id="AHJE01000017">
    <property type="protein sequence ID" value="EHP43608.1"/>
    <property type="molecule type" value="Genomic_DNA"/>
</dbReference>
<feature type="domain" description="HTH araC/xylS-type" evidence="3">
    <location>
        <begin position="250"/>
        <end position="348"/>
    </location>
</feature>
<dbReference type="GO" id="GO:0043565">
    <property type="term" value="F:sequence-specific DNA binding"/>
    <property type="evidence" value="ECO:0007669"/>
    <property type="project" value="InterPro"/>
</dbReference>
<dbReference type="InterPro" id="IPR009057">
    <property type="entry name" value="Homeodomain-like_sf"/>
</dbReference>
<dbReference type="GO" id="GO:0003700">
    <property type="term" value="F:DNA-binding transcription factor activity"/>
    <property type="evidence" value="ECO:0007669"/>
    <property type="project" value="InterPro"/>
</dbReference>
<reference evidence="4 5" key="1">
    <citation type="journal article" date="2012" name="J. Bacteriol.">
        <title>De Novo Genome Project of Cupriavidus basilensis OR16.</title>
        <authorList>
            <person name="Cserhati M."/>
            <person name="Kriszt B."/>
            <person name="Szoboszlay S."/>
            <person name="Toth A."/>
            <person name="Szabo I."/>
            <person name="Tancsics A."/>
            <person name="Nagy I."/>
            <person name="Horvath B."/>
            <person name="Nagy I."/>
            <person name="Kukolya J."/>
        </authorList>
    </citation>
    <scope>NUCLEOTIDE SEQUENCE [LARGE SCALE GENOMIC DNA]</scope>
    <source>
        <strain evidence="4 5">OR16</strain>
    </source>
</reference>
<dbReference type="Gene3D" id="3.40.50.880">
    <property type="match status" value="1"/>
</dbReference>